<comment type="caution">
    <text evidence="3">The sequence shown here is derived from an EMBL/GenBank/DDBJ whole genome shotgun (WGS) entry which is preliminary data.</text>
</comment>
<sequence>PQQDEGALRLDHRRRPGDAGGIMRAFHRAGLWMAGLVVLTGAACLLGTGRAGQHDQAGHPQARAVKRPHDAPSVPRPAPVVKS</sequence>
<evidence type="ECO:0000313" key="4">
    <source>
        <dbReference type="Proteomes" id="UP000035947"/>
    </source>
</evidence>
<feature type="transmembrane region" description="Helical" evidence="2">
    <location>
        <begin position="29"/>
        <end position="48"/>
    </location>
</feature>
<evidence type="ECO:0000256" key="1">
    <source>
        <dbReference type="SAM" id="MobiDB-lite"/>
    </source>
</evidence>
<evidence type="ECO:0000313" key="3">
    <source>
        <dbReference type="EMBL" id="KMO15227.1"/>
    </source>
</evidence>
<feature type="non-terminal residue" evidence="3">
    <location>
        <position position="1"/>
    </location>
</feature>
<feature type="compositionally biased region" description="Pro residues" evidence="1">
    <location>
        <begin position="74"/>
        <end position="83"/>
    </location>
</feature>
<feature type="region of interest" description="Disordered" evidence="1">
    <location>
        <begin position="49"/>
        <end position="83"/>
    </location>
</feature>
<dbReference type="Proteomes" id="UP000035947">
    <property type="component" value="Unassembled WGS sequence"/>
</dbReference>
<dbReference type="EMBL" id="JXOD01000157">
    <property type="protein sequence ID" value="KMO15227.1"/>
    <property type="molecule type" value="Genomic_DNA"/>
</dbReference>
<keyword evidence="2" id="KW-1133">Transmembrane helix</keyword>
<reference evidence="3 4" key="1">
    <citation type="submission" date="2015-01" db="EMBL/GenBank/DDBJ databases">
        <title>Genome sequencing of Methylobacterium platani JCM14648 type strain.</title>
        <authorList>
            <person name="Chaudhry V."/>
            <person name="Patil P.B."/>
        </authorList>
    </citation>
    <scope>NUCLEOTIDE SEQUENCE [LARGE SCALE GENOMIC DNA]</scope>
    <source>
        <strain evidence="3 4">JCM 14648</strain>
    </source>
</reference>
<keyword evidence="4" id="KW-1185">Reference proteome</keyword>
<name>A0ABR5GYD9_9HYPH</name>
<keyword evidence="2" id="KW-0472">Membrane</keyword>
<evidence type="ECO:0000256" key="2">
    <source>
        <dbReference type="SAM" id="Phobius"/>
    </source>
</evidence>
<keyword evidence="2" id="KW-0812">Transmembrane</keyword>
<protein>
    <submittedName>
        <fullName evidence="3">Uncharacterized protein</fullName>
    </submittedName>
</protein>
<proteinExistence type="predicted"/>
<accession>A0ABR5GYD9</accession>
<organism evidence="3 4">
    <name type="scientific">Methylobacterium platani JCM 14648</name>
    <dbReference type="NCBI Taxonomy" id="1295136"/>
    <lineage>
        <taxon>Bacteria</taxon>
        <taxon>Pseudomonadati</taxon>
        <taxon>Pseudomonadota</taxon>
        <taxon>Alphaproteobacteria</taxon>
        <taxon>Hyphomicrobiales</taxon>
        <taxon>Methylobacteriaceae</taxon>
        <taxon>Methylobacterium</taxon>
    </lineage>
</organism>
<dbReference type="RefSeq" id="WP_048435027.1">
    <property type="nucleotide sequence ID" value="NZ_JXOD01000157.1"/>
</dbReference>
<gene>
    <name evidence="3" type="ORF">SQ03_17535</name>
</gene>